<evidence type="ECO:0000256" key="3">
    <source>
        <dbReference type="ARBA" id="ARBA00023163"/>
    </source>
</evidence>
<dbReference type="GO" id="GO:0003677">
    <property type="term" value="F:DNA binding"/>
    <property type="evidence" value="ECO:0007669"/>
    <property type="project" value="UniProtKB-KW"/>
</dbReference>
<dbReference type="Pfam" id="PF01022">
    <property type="entry name" value="HTH_5"/>
    <property type="match status" value="1"/>
</dbReference>
<dbReference type="PANTHER" id="PTHR43132">
    <property type="entry name" value="ARSENICAL RESISTANCE OPERON REPRESSOR ARSR-RELATED"/>
    <property type="match status" value="1"/>
</dbReference>
<gene>
    <name evidence="5" type="ORF">SAMN03159343_2154</name>
</gene>
<dbReference type="CDD" id="cd00090">
    <property type="entry name" value="HTH_ARSR"/>
    <property type="match status" value="1"/>
</dbReference>
<dbReference type="InterPro" id="IPR036388">
    <property type="entry name" value="WH-like_DNA-bd_sf"/>
</dbReference>
<dbReference type="InterPro" id="IPR001845">
    <property type="entry name" value="HTH_ArsR_DNA-bd_dom"/>
</dbReference>
<accession>A0A1G4Y7A2</accession>
<dbReference type="NCBIfam" id="NF033788">
    <property type="entry name" value="HTH_metalloreg"/>
    <property type="match status" value="1"/>
</dbReference>
<dbReference type="PROSITE" id="PS50987">
    <property type="entry name" value="HTH_ARSR_2"/>
    <property type="match status" value="1"/>
</dbReference>
<dbReference type="STRING" id="1960309.SAMN03159343_2154"/>
<sequence>MSVAPLPLPRRLPDDVAAASELLSALAAPLRLSIVALLDEHGTLCVHQLVDALGVPQPLVSQHLRVLRGARLVVGDRKHREVHYRLVDNHVGHIVRDAIEHAAHAGAAADVRPSATIA</sequence>
<keyword evidence="1" id="KW-0805">Transcription regulation</keyword>
<dbReference type="EMBL" id="FMUH01000003">
    <property type="protein sequence ID" value="SCX49293.1"/>
    <property type="molecule type" value="Genomic_DNA"/>
</dbReference>
<dbReference type="Proteomes" id="UP000198981">
    <property type="component" value="Unassembled WGS sequence"/>
</dbReference>
<reference evidence="6" key="1">
    <citation type="submission" date="2016-10" db="EMBL/GenBank/DDBJ databases">
        <authorList>
            <person name="Varghese N."/>
            <person name="Submissions S."/>
        </authorList>
    </citation>
    <scope>NUCLEOTIDE SEQUENCE [LARGE SCALE GENOMIC DNA]</scope>
    <source>
        <strain evidence="6">DSM 45722</strain>
    </source>
</reference>
<dbReference type="GO" id="GO:0003700">
    <property type="term" value="F:DNA-binding transcription factor activity"/>
    <property type="evidence" value="ECO:0007669"/>
    <property type="project" value="InterPro"/>
</dbReference>
<evidence type="ECO:0000313" key="5">
    <source>
        <dbReference type="EMBL" id="SCX49293.1"/>
    </source>
</evidence>
<feature type="domain" description="HTH arsR-type" evidence="4">
    <location>
        <begin position="12"/>
        <end position="106"/>
    </location>
</feature>
<organism evidence="5 6">
    <name type="scientific">Klenkia marina</name>
    <dbReference type="NCBI Taxonomy" id="1960309"/>
    <lineage>
        <taxon>Bacteria</taxon>
        <taxon>Bacillati</taxon>
        <taxon>Actinomycetota</taxon>
        <taxon>Actinomycetes</taxon>
        <taxon>Geodermatophilales</taxon>
        <taxon>Geodermatophilaceae</taxon>
        <taxon>Klenkia</taxon>
    </lineage>
</organism>
<keyword evidence="2 5" id="KW-0238">DNA-binding</keyword>
<dbReference type="SMART" id="SM00418">
    <property type="entry name" value="HTH_ARSR"/>
    <property type="match status" value="1"/>
</dbReference>
<evidence type="ECO:0000259" key="4">
    <source>
        <dbReference type="PROSITE" id="PS50987"/>
    </source>
</evidence>
<evidence type="ECO:0000256" key="2">
    <source>
        <dbReference type="ARBA" id="ARBA00023125"/>
    </source>
</evidence>
<keyword evidence="6" id="KW-1185">Reference proteome</keyword>
<dbReference type="AlphaFoldDB" id="A0A1G4Y7A2"/>
<dbReference type="PANTHER" id="PTHR43132:SF6">
    <property type="entry name" value="HTH-TYPE TRANSCRIPTIONAL REPRESSOR CZRA"/>
    <property type="match status" value="1"/>
</dbReference>
<proteinExistence type="predicted"/>
<dbReference type="InterPro" id="IPR051011">
    <property type="entry name" value="Metal_resp_trans_reg"/>
</dbReference>
<name>A0A1G4Y7A2_9ACTN</name>
<dbReference type="SUPFAM" id="SSF46785">
    <property type="entry name" value="Winged helix' DNA-binding domain"/>
    <property type="match status" value="1"/>
</dbReference>
<dbReference type="PRINTS" id="PR00778">
    <property type="entry name" value="HTHARSR"/>
</dbReference>
<evidence type="ECO:0000313" key="6">
    <source>
        <dbReference type="Proteomes" id="UP000198981"/>
    </source>
</evidence>
<dbReference type="Gene3D" id="1.10.10.10">
    <property type="entry name" value="Winged helix-like DNA-binding domain superfamily/Winged helix DNA-binding domain"/>
    <property type="match status" value="1"/>
</dbReference>
<dbReference type="RefSeq" id="WP_243469852.1">
    <property type="nucleotide sequence ID" value="NZ_FMUH01000003.1"/>
</dbReference>
<protein>
    <submittedName>
        <fullName evidence="5">DNA-binding transcriptional regulator, ArsR family</fullName>
    </submittedName>
</protein>
<evidence type="ECO:0000256" key="1">
    <source>
        <dbReference type="ARBA" id="ARBA00023015"/>
    </source>
</evidence>
<dbReference type="InterPro" id="IPR011991">
    <property type="entry name" value="ArsR-like_HTH"/>
</dbReference>
<keyword evidence="3" id="KW-0804">Transcription</keyword>
<dbReference type="InterPro" id="IPR036390">
    <property type="entry name" value="WH_DNA-bd_sf"/>
</dbReference>